<keyword evidence="5 7" id="KW-0472">Membrane</keyword>
<dbReference type="EMBL" id="BAAAKJ010000299">
    <property type="protein sequence ID" value="GAA1405794.1"/>
    <property type="molecule type" value="Genomic_DNA"/>
</dbReference>
<feature type="compositionally biased region" description="Low complexity" evidence="6">
    <location>
        <begin position="199"/>
        <end position="226"/>
    </location>
</feature>
<dbReference type="Proteomes" id="UP001499863">
    <property type="component" value="Unassembled WGS sequence"/>
</dbReference>
<dbReference type="Pfam" id="PF07690">
    <property type="entry name" value="MFS_1"/>
    <property type="match status" value="1"/>
</dbReference>
<evidence type="ECO:0000256" key="6">
    <source>
        <dbReference type="SAM" id="MobiDB-lite"/>
    </source>
</evidence>
<proteinExistence type="predicted"/>
<reference evidence="8 9" key="1">
    <citation type="journal article" date="2019" name="Int. J. Syst. Evol. Microbiol.">
        <title>The Global Catalogue of Microorganisms (GCM) 10K type strain sequencing project: providing services to taxonomists for standard genome sequencing and annotation.</title>
        <authorList>
            <consortium name="The Broad Institute Genomics Platform"/>
            <consortium name="The Broad Institute Genome Sequencing Center for Infectious Disease"/>
            <person name="Wu L."/>
            <person name="Ma J."/>
        </authorList>
    </citation>
    <scope>NUCLEOTIDE SEQUENCE [LARGE SCALE GENOMIC DNA]</scope>
    <source>
        <strain evidence="8 9">JCM 12393</strain>
    </source>
</reference>
<feature type="compositionally biased region" description="Gly residues" evidence="6">
    <location>
        <begin position="442"/>
        <end position="451"/>
    </location>
</feature>
<keyword evidence="3 7" id="KW-0812">Transmembrane</keyword>
<gene>
    <name evidence="8" type="ORF">GCM10009639_53080</name>
</gene>
<feature type="region of interest" description="Disordered" evidence="6">
    <location>
        <begin position="199"/>
        <end position="228"/>
    </location>
</feature>
<feature type="region of interest" description="Disordered" evidence="6">
    <location>
        <begin position="430"/>
        <end position="455"/>
    </location>
</feature>
<dbReference type="CDD" id="cd06173">
    <property type="entry name" value="MFS_MefA_like"/>
    <property type="match status" value="1"/>
</dbReference>
<feature type="transmembrane region" description="Helical" evidence="7">
    <location>
        <begin position="400"/>
        <end position="422"/>
    </location>
</feature>
<dbReference type="InterPro" id="IPR011701">
    <property type="entry name" value="MFS"/>
</dbReference>
<keyword evidence="9" id="KW-1185">Reference proteome</keyword>
<evidence type="ECO:0000256" key="3">
    <source>
        <dbReference type="ARBA" id="ARBA00022692"/>
    </source>
</evidence>
<feature type="transmembrane region" description="Helical" evidence="7">
    <location>
        <begin position="80"/>
        <end position="101"/>
    </location>
</feature>
<feature type="transmembrane region" description="Helical" evidence="7">
    <location>
        <begin position="174"/>
        <end position="194"/>
    </location>
</feature>
<feature type="transmembrane region" description="Helical" evidence="7">
    <location>
        <begin position="283"/>
        <end position="301"/>
    </location>
</feature>
<dbReference type="Gene3D" id="1.20.1250.20">
    <property type="entry name" value="MFS general substrate transporter like domains"/>
    <property type="match status" value="1"/>
</dbReference>
<feature type="transmembrane region" description="Helical" evidence="7">
    <location>
        <begin position="53"/>
        <end position="73"/>
    </location>
</feature>
<comment type="caution">
    <text evidence="8">The sequence shown here is derived from an EMBL/GenBank/DDBJ whole genome shotgun (WGS) entry which is preliminary data.</text>
</comment>
<evidence type="ECO:0000256" key="7">
    <source>
        <dbReference type="SAM" id="Phobius"/>
    </source>
</evidence>
<evidence type="ECO:0000256" key="1">
    <source>
        <dbReference type="ARBA" id="ARBA00004651"/>
    </source>
</evidence>
<keyword evidence="4 7" id="KW-1133">Transmembrane helix</keyword>
<protein>
    <submittedName>
        <fullName evidence="8">MFS transporter</fullName>
    </submittedName>
</protein>
<keyword evidence="2" id="KW-1003">Cell membrane</keyword>
<feature type="transmembrane region" description="Helical" evidence="7">
    <location>
        <begin position="149"/>
        <end position="168"/>
    </location>
</feature>
<sequence length="474" mass="48922">MSALSRSTAPLRHRNYRLLFLSFVVSMLGDGVWLVALPWVAMELGGTSSDLSMVVGAEAAGLISCVLVGGALADRFPRKAVIGWSFAAACGTLGVLGAVHAAGRVEVWHLVTAAFVLGAAAAISGPAADAATPDLVPEKDLHAANALESIVRSLAVRMIGPAIGGLLISLFDALSIILVNAASFGVALACVAAIRTDTGRPARPGEAPAPEQKQGQEQGQGQGQEQDGAPVRYRQALRYLGGERWLWVLIVWSGLVLLLQSGPRQVLMPFLIHNDMGGDARDYGLLIAVTGVAAVVASFLVGSRTPPRDYPRWMLLAWTAGAAPLALMVFLPSFWLLLPLGAVYGFCSTVGNVYWSTLVQSSVPSAVRGRVISIDWLGSLALVPLSALLAGVSAGRAFTVWLFVLGGVVPVLLTLATLRWVVLPTSAHGGGADTEDTDTGGADTGGTGLDGAGTVAAPAHLPAEVAEPAPAALS</sequence>
<dbReference type="PANTHER" id="PTHR23513:SF11">
    <property type="entry name" value="STAPHYLOFERRIN A TRANSPORTER"/>
    <property type="match status" value="1"/>
</dbReference>
<dbReference type="PANTHER" id="PTHR23513">
    <property type="entry name" value="INTEGRAL MEMBRANE EFFLUX PROTEIN-RELATED"/>
    <property type="match status" value="1"/>
</dbReference>
<evidence type="ECO:0000256" key="5">
    <source>
        <dbReference type="ARBA" id="ARBA00023136"/>
    </source>
</evidence>
<feature type="transmembrane region" description="Helical" evidence="7">
    <location>
        <begin position="376"/>
        <end position="394"/>
    </location>
</feature>
<evidence type="ECO:0000313" key="8">
    <source>
        <dbReference type="EMBL" id="GAA1405794.1"/>
    </source>
</evidence>
<evidence type="ECO:0000313" key="9">
    <source>
        <dbReference type="Proteomes" id="UP001499863"/>
    </source>
</evidence>
<name>A0ABN1YF26_9ACTN</name>
<feature type="transmembrane region" description="Helical" evidence="7">
    <location>
        <begin position="20"/>
        <end position="41"/>
    </location>
</feature>
<dbReference type="InterPro" id="IPR036259">
    <property type="entry name" value="MFS_trans_sf"/>
</dbReference>
<comment type="subcellular location">
    <subcellularLocation>
        <location evidence="1">Cell membrane</location>
        <topology evidence="1">Multi-pass membrane protein</topology>
    </subcellularLocation>
</comment>
<accession>A0ABN1YF26</accession>
<feature type="transmembrane region" description="Helical" evidence="7">
    <location>
        <begin position="313"/>
        <end position="331"/>
    </location>
</feature>
<dbReference type="SUPFAM" id="SSF103473">
    <property type="entry name" value="MFS general substrate transporter"/>
    <property type="match status" value="1"/>
</dbReference>
<evidence type="ECO:0000256" key="4">
    <source>
        <dbReference type="ARBA" id="ARBA00022989"/>
    </source>
</evidence>
<evidence type="ECO:0000256" key="2">
    <source>
        <dbReference type="ARBA" id="ARBA00022475"/>
    </source>
</evidence>
<organism evidence="8 9">
    <name type="scientific">Kitasatospora putterlickiae</name>
    <dbReference type="NCBI Taxonomy" id="221725"/>
    <lineage>
        <taxon>Bacteria</taxon>
        <taxon>Bacillati</taxon>
        <taxon>Actinomycetota</taxon>
        <taxon>Actinomycetes</taxon>
        <taxon>Kitasatosporales</taxon>
        <taxon>Streptomycetaceae</taxon>
        <taxon>Kitasatospora</taxon>
    </lineage>
</organism>
<feature type="transmembrane region" description="Helical" evidence="7">
    <location>
        <begin position="107"/>
        <end position="128"/>
    </location>
</feature>
<feature type="transmembrane region" description="Helical" evidence="7">
    <location>
        <begin position="245"/>
        <end position="263"/>
    </location>
</feature>